<evidence type="ECO:0000313" key="1">
    <source>
        <dbReference type="EMBL" id="CAG8447817.1"/>
    </source>
</evidence>
<gene>
    <name evidence="1" type="ORF">ACOLOM_LOCUS614</name>
</gene>
<protein>
    <submittedName>
        <fullName evidence="1">3208_t:CDS:1</fullName>
    </submittedName>
</protein>
<accession>A0ACA9K2B8</accession>
<proteinExistence type="predicted"/>
<organism evidence="1 2">
    <name type="scientific">Acaulospora colombiana</name>
    <dbReference type="NCBI Taxonomy" id="27376"/>
    <lineage>
        <taxon>Eukaryota</taxon>
        <taxon>Fungi</taxon>
        <taxon>Fungi incertae sedis</taxon>
        <taxon>Mucoromycota</taxon>
        <taxon>Glomeromycotina</taxon>
        <taxon>Glomeromycetes</taxon>
        <taxon>Diversisporales</taxon>
        <taxon>Acaulosporaceae</taxon>
        <taxon>Acaulospora</taxon>
    </lineage>
</organism>
<sequence>MTLLMELGGGRERIKRSLVVENKDKGVTIPLAESSALPKLRNIAPAPQGKPDYDVYHIPKGYEVLLVPKSSADASPSFAGHLSTSPNNVIPLSPAPSESSTQDSPKSSSKPSPPNSSWRKRRNNGHIPRPKNCFMAYREQIQHKVLEENPGMNNKLVSVIAAKMWKEESEEVKQYWRERAQQLKLEHMMKYPNYKFAPKKKQSKTSSLGVKPTKAIKKPTDTKVLTEELAKDMLKRGYGNHEGPVLWGHYRSSSLDSIGSWTSDSNPPTPPYIENSPPTFETNDPCDRSVSPLRYETCSKIDANNSPNSFTHGDWSEMCDQFSSIDNGFFDSLLPPMEFSGNMNVDTPASNGSYYFDEDDEMEYGEGFIQPDSSQLLNSLVLPGQNTIHQGYRPHHHQRPLY</sequence>
<comment type="caution">
    <text evidence="1">The sequence shown here is derived from an EMBL/GenBank/DDBJ whole genome shotgun (WGS) entry which is preliminary data.</text>
</comment>
<reference evidence="1" key="1">
    <citation type="submission" date="2021-06" db="EMBL/GenBank/DDBJ databases">
        <authorList>
            <person name="Kallberg Y."/>
            <person name="Tangrot J."/>
            <person name="Rosling A."/>
        </authorList>
    </citation>
    <scope>NUCLEOTIDE SEQUENCE</scope>
    <source>
        <strain evidence="1">CL356</strain>
    </source>
</reference>
<name>A0ACA9K2B8_9GLOM</name>
<evidence type="ECO:0000313" key="2">
    <source>
        <dbReference type="Proteomes" id="UP000789525"/>
    </source>
</evidence>
<dbReference type="EMBL" id="CAJVPT010000623">
    <property type="protein sequence ID" value="CAG8447817.1"/>
    <property type="molecule type" value="Genomic_DNA"/>
</dbReference>
<dbReference type="Proteomes" id="UP000789525">
    <property type="component" value="Unassembled WGS sequence"/>
</dbReference>
<keyword evidence="2" id="KW-1185">Reference proteome</keyword>